<dbReference type="RefSeq" id="WP_271013510.1">
    <property type="nucleotide sequence ID" value="NZ_JAQIFT010000068.1"/>
</dbReference>
<dbReference type="CDD" id="cd11386">
    <property type="entry name" value="MCP_signal"/>
    <property type="match status" value="1"/>
</dbReference>
<feature type="transmembrane region" description="Helical" evidence="4">
    <location>
        <begin position="289"/>
        <end position="314"/>
    </location>
</feature>
<dbReference type="SUPFAM" id="SSF58104">
    <property type="entry name" value="Methyl-accepting chemotaxis protein (MCP) signaling domain"/>
    <property type="match status" value="1"/>
</dbReference>
<sequence>MKKIGMRAKLISVFLLISMLPILVIGSIALSKSIETIQNEVGFYSNKTVTLMGKNIDMMVGEVEKDLVSLMSDQTVLQAGRVPGFQNEYTTTQTIKNALVKICQSNPYIKDNIFATSGGNIVNGSFKNLNDFSWESLREEGILGEVLEENNTLWVKGYKSENDLFAFRHIIDPSTGKSLGIAIFKINTAEFQKHLGVIQEEGDDTQIFIIDNAHTVLVDKNGANIGIKAEEAYPTLFDTTEGYLFNTPNTSNFGNENFTVYTACNSGKWKVILTSSVESILKGTHTIQFSIVAVCIISVCLAIIIAVIISGGIAKPIYNMVRHMRHAEKGELNFEVRLEGDKDIRNLGSSFKNMIQHISGLIKETMQVVGLVNTNALDVKAMASSTKESASKVSHAVHDIAAGANSQADEVQYSMERMQNLTGSIEGVVLKIDSITQVTKQTAHISHLTTETLKELNEQTERSRKITTGIEEDIEQLDDDAKQIIEVIHLIEGISEQTNLLSLNAAIEAARAGNYGKGFSVVADEVRKLAIQSKEATKKIRTIISNVENQVEQTVEGARKASLVFDYQRTIVQKTTLAFTEIIKAMNEIYSQMESMHGSIGKMDQDKDEVVASVTRIQTVVQEVVAITEELLEASARQNEDSDKMNKCADALTGNVHNLQKTIATFKIG</sequence>
<dbReference type="PRINTS" id="PR00260">
    <property type="entry name" value="CHEMTRNSDUCR"/>
</dbReference>
<proteinExistence type="inferred from homology"/>
<evidence type="ECO:0000259" key="5">
    <source>
        <dbReference type="PROSITE" id="PS50111"/>
    </source>
</evidence>
<dbReference type="Gene3D" id="1.10.287.950">
    <property type="entry name" value="Methyl-accepting chemotaxis protein"/>
    <property type="match status" value="1"/>
</dbReference>
<feature type="domain" description="Methyl-accepting transducer" evidence="5">
    <location>
        <begin position="382"/>
        <end position="632"/>
    </location>
</feature>
<organism evidence="7 8">
    <name type="scientific">Holtiella tumoricola</name>
    <dbReference type="NCBI Taxonomy" id="3018743"/>
    <lineage>
        <taxon>Bacteria</taxon>
        <taxon>Bacillati</taxon>
        <taxon>Bacillota</taxon>
        <taxon>Clostridia</taxon>
        <taxon>Lachnospirales</taxon>
        <taxon>Cellulosilyticaceae</taxon>
        <taxon>Holtiella</taxon>
    </lineage>
</organism>
<dbReference type="AlphaFoldDB" id="A0AA42J380"/>
<dbReference type="Proteomes" id="UP001169242">
    <property type="component" value="Unassembled WGS sequence"/>
</dbReference>
<dbReference type="Pfam" id="PF00015">
    <property type="entry name" value="MCPsignal"/>
    <property type="match status" value="1"/>
</dbReference>
<dbReference type="PANTHER" id="PTHR32089">
    <property type="entry name" value="METHYL-ACCEPTING CHEMOTAXIS PROTEIN MCPB"/>
    <property type="match status" value="1"/>
</dbReference>
<name>A0AA42J380_9FIRM</name>
<dbReference type="GO" id="GO:0004888">
    <property type="term" value="F:transmembrane signaling receptor activity"/>
    <property type="evidence" value="ECO:0007669"/>
    <property type="project" value="InterPro"/>
</dbReference>
<gene>
    <name evidence="7" type="ORF">PBV87_20215</name>
</gene>
<dbReference type="InterPro" id="IPR003660">
    <property type="entry name" value="HAMP_dom"/>
</dbReference>
<reference evidence="7" key="1">
    <citation type="journal article" date="2023" name="Int. J. Syst. Evol. Microbiol.">
        <title>&lt;i&gt;Holtiella tumoricola&lt;/i&gt; gen. nov. sp. nov., isolated from a human clinical sample.</title>
        <authorList>
            <person name="Allen-Vercoe E."/>
            <person name="Daigneault M.C."/>
            <person name="Vancuren S.J."/>
            <person name="Cochrane K."/>
            <person name="O'Neal L.L."/>
            <person name="Sankaranarayanan K."/>
            <person name="Lawson P.A."/>
        </authorList>
    </citation>
    <scope>NUCLEOTIDE SEQUENCE</scope>
    <source>
        <strain evidence="7">CC70A</strain>
    </source>
</reference>
<keyword evidence="4" id="KW-1133">Transmembrane helix</keyword>
<keyword evidence="1 3" id="KW-0807">Transducer</keyword>
<evidence type="ECO:0000256" key="1">
    <source>
        <dbReference type="ARBA" id="ARBA00023224"/>
    </source>
</evidence>
<feature type="domain" description="HAMP" evidence="6">
    <location>
        <begin position="311"/>
        <end position="363"/>
    </location>
</feature>
<keyword evidence="4" id="KW-0812">Transmembrane</keyword>
<dbReference type="Gene3D" id="6.10.340.10">
    <property type="match status" value="1"/>
</dbReference>
<dbReference type="EMBL" id="JAQIFT010000068">
    <property type="protein sequence ID" value="MDA3733801.1"/>
    <property type="molecule type" value="Genomic_DNA"/>
</dbReference>
<protein>
    <submittedName>
        <fullName evidence="7">Methyl-accepting chemotaxis protein</fullName>
    </submittedName>
</protein>
<dbReference type="PANTHER" id="PTHR32089:SF112">
    <property type="entry name" value="LYSOZYME-LIKE PROTEIN-RELATED"/>
    <property type="match status" value="1"/>
</dbReference>
<accession>A0AA42J380</accession>
<dbReference type="GO" id="GO:0007165">
    <property type="term" value="P:signal transduction"/>
    <property type="evidence" value="ECO:0007669"/>
    <property type="project" value="UniProtKB-KW"/>
</dbReference>
<evidence type="ECO:0000259" key="6">
    <source>
        <dbReference type="PROSITE" id="PS50885"/>
    </source>
</evidence>
<keyword evidence="4" id="KW-0472">Membrane</keyword>
<evidence type="ECO:0000256" key="4">
    <source>
        <dbReference type="SAM" id="Phobius"/>
    </source>
</evidence>
<evidence type="ECO:0000313" key="8">
    <source>
        <dbReference type="Proteomes" id="UP001169242"/>
    </source>
</evidence>
<dbReference type="InterPro" id="IPR004089">
    <property type="entry name" value="MCPsignal_dom"/>
</dbReference>
<dbReference type="PROSITE" id="PS50885">
    <property type="entry name" value="HAMP"/>
    <property type="match status" value="1"/>
</dbReference>
<dbReference type="GO" id="GO:0016020">
    <property type="term" value="C:membrane"/>
    <property type="evidence" value="ECO:0007669"/>
    <property type="project" value="InterPro"/>
</dbReference>
<evidence type="ECO:0000313" key="7">
    <source>
        <dbReference type="EMBL" id="MDA3733801.1"/>
    </source>
</evidence>
<evidence type="ECO:0000256" key="2">
    <source>
        <dbReference type="ARBA" id="ARBA00029447"/>
    </source>
</evidence>
<dbReference type="PROSITE" id="PS50111">
    <property type="entry name" value="CHEMOTAXIS_TRANSDUC_2"/>
    <property type="match status" value="1"/>
</dbReference>
<dbReference type="InterPro" id="IPR004090">
    <property type="entry name" value="Chemotax_Me-accpt_rcpt"/>
</dbReference>
<dbReference type="SMART" id="SM00283">
    <property type="entry name" value="MA"/>
    <property type="match status" value="1"/>
</dbReference>
<keyword evidence="8" id="KW-1185">Reference proteome</keyword>
<dbReference type="GO" id="GO:0006935">
    <property type="term" value="P:chemotaxis"/>
    <property type="evidence" value="ECO:0007669"/>
    <property type="project" value="InterPro"/>
</dbReference>
<comment type="similarity">
    <text evidence="2">Belongs to the methyl-accepting chemotaxis (MCP) protein family.</text>
</comment>
<comment type="caution">
    <text evidence="7">The sequence shown here is derived from an EMBL/GenBank/DDBJ whole genome shotgun (WGS) entry which is preliminary data.</text>
</comment>
<evidence type="ECO:0000256" key="3">
    <source>
        <dbReference type="PROSITE-ProRule" id="PRU00284"/>
    </source>
</evidence>